<gene>
    <name evidence="2" type="primary">hisS2</name>
    <name evidence="2" type="ordered locus">HTH_1592</name>
</gene>
<dbReference type="InterPro" id="IPR045864">
    <property type="entry name" value="aa-tRNA-synth_II/BPL/LPL"/>
</dbReference>
<reference evidence="2 3" key="1">
    <citation type="journal article" date="2010" name="J. Bacteriol.">
        <title>Complete genome sequence of the thermophilic, obligately chemolithoautotrophic hydrogen-oxidizing bacterium Hydrogenobacter thermophilus TK-6.</title>
        <authorList>
            <person name="Arai H."/>
            <person name="Kanbe H."/>
            <person name="Ishii M."/>
            <person name="Igarashi Y."/>
        </authorList>
    </citation>
    <scope>NUCLEOTIDE SEQUENCE [LARGE SCALE GENOMIC DNA]</scope>
    <source>
        <strain evidence="3">DSM 6534 / IAM 12695 / TK-6</strain>
    </source>
</reference>
<feature type="domain" description="Class II Histidinyl-tRNA synthetase (HisRS)-like catalytic core" evidence="1">
    <location>
        <begin position="35"/>
        <end position="286"/>
    </location>
</feature>
<evidence type="ECO:0000259" key="1">
    <source>
        <dbReference type="Pfam" id="PF13393"/>
    </source>
</evidence>
<evidence type="ECO:0000313" key="2">
    <source>
        <dbReference type="EMBL" id="BAI70040.1"/>
    </source>
</evidence>
<dbReference type="KEGG" id="hte:Hydth_1580"/>
<sequence>MPESSLPSEERFFSFEDSEKLKNSFLVACEVLKDYRFVILPTVEKYQPELYTDQYKPFVIGTCQDGSLLNLRTDWTVSLARFLSSIRHLELPVKVFYWGNVFSPMGDTEKFQMGIEHLGFSHVKSDAQVIEKLCEYLKKCSVNDFVVNLGHMGIVNRILEKYREREKIVKALFEKNFSELGKYPELVDLLYTQGGGEVIEEFVKRHPEFSKECEELLKVSEHLKDFSLTFDLSELRLQSYYTGIVFEIFHPNLGYPIAGGGRYDRLYSMFGKDIPAVGGAVYLDRLLEL</sequence>
<dbReference type="SUPFAM" id="SSF55681">
    <property type="entry name" value="Class II aaRS and biotin synthetases"/>
    <property type="match status" value="1"/>
</dbReference>
<name>D3DJN8_HYDTT</name>
<dbReference type="OrthoDB" id="9800814at2"/>
<dbReference type="Proteomes" id="UP000002574">
    <property type="component" value="Chromosome"/>
</dbReference>
<dbReference type="GO" id="GO:0004821">
    <property type="term" value="F:histidine-tRNA ligase activity"/>
    <property type="evidence" value="ECO:0007669"/>
    <property type="project" value="TreeGrafter"/>
</dbReference>
<dbReference type="RefSeq" id="WP_012964220.1">
    <property type="nucleotide sequence ID" value="NC_013799.1"/>
</dbReference>
<dbReference type="KEGG" id="hth:HTH_1592"/>
<evidence type="ECO:0000313" key="3">
    <source>
        <dbReference type="Proteomes" id="UP000002574"/>
    </source>
</evidence>
<keyword evidence="2" id="KW-0436">Ligase</keyword>
<dbReference type="Gene3D" id="3.30.930.10">
    <property type="entry name" value="Bira Bifunctional Protein, Domain 2"/>
    <property type="match status" value="1"/>
</dbReference>
<dbReference type="GO" id="GO:0005737">
    <property type="term" value="C:cytoplasm"/>
    <property type="evidence" value="ECO:0007669"/>
    <property type="project" value="InterPro"/>
</dbReference>
<keyword evidence="2" id="KW-0030">Aminoacyl-tRNA synthetase</keyword>
<organism evidence="2 3">
    <name type="scientific">Hydrogenobacter thermophilus (strain DSM 6534 / IAM 12695 / TK-6)</name>
    <dbReference type="NCBI Taxonomy" id="608538"/>
    <lineage>
        <taxon>Bacteria</taxon>
        <taxon>Pseudomonadati</taxon>
        <taxon>Aquificota</taxon>
        <taxon>Aquificia</taxon>
        <taxon>Aquificales</taxon>
        <taxon>Aquificaceae</taxon>
        <taxon>Hydrogenobacter</taxon>
    </lineage>
</organism>
<dbReference type="GO" id="GO:0006427">
    <property type="term" value="P:histidyl-tRNA aminoacylation"/>
    <property type="evidence" value="ECO:0007669"/>
    <property type="project" value="TreeGrafter"/>
</dbReference>
<keyword evidence="3" id="KW-1185">Reference proteome</keyword>
<dbReference type="EMBL" id="AP011112">
    <property type="protein sequence ID" value="BAI70040.1"/>
    <property type="molecule type" value="Genomic_DNA"/>
</dbReference>
<dbReference type="AlphaFoldDB" id="D3DJN8"/>
<dbReference type="PANTHER" id="PTHR43707">
    <property type="entry name" value="HISTIDYL-TRNA SYNTHETASE"/>
    <property type="match status" value="1"/>
</dbReference>
<dbReference type="Pfam" id="PF13393">
    <property type="entry name" value="tRNA-synt_His"/>
    <property type="match status" value="1"/>
</dbReference>
<dbReference type="eggNOG" id="COG3705">
    <property type="taxonomic scope" value="Bacteria"/>
</dbReference>
<accession>D3DJN8</accession>
<proteinExistence type="predicted"/>
<dbReference type="InterPro" id="IPR041715">
    <property type="entry name" value="HisRS-like_core"/>
</dbReference>
<dbReference type="InterPro" id="IPR004516">
    <property type="entry name" value="HisRS/HisZ"/>
</dbReference>
<protein>
    <submittedName>
        <fullName evidence="2">Histidyl-tRNA synthetase</fullName>
    </submittedName>
</protein>
<dbReference type="STRING" id="608538.HTH_1592"/>
<dbReference type="PANTHER" id="PTHR43707:SF1">
    <property type="entry name" value="HISTIDINE--TRNA LIGASE, MITOCHONDRIAL-RELATED"/>
    <property type="match status" value="1"/>
</dbReference>